<dbReference type="PANTHER" id="PTHR21444">
    <property type="entry name" value="COILED-COIL DOMAIN-CONTAINING PROTEIN 180"/>
    <property type="match status" value="1"/>
</dbReference>
<keyword evidence="6 8" id="KW-0472">Membrane</keyword>
<keyword evidence="10" id="KW-1185">Reference proteome</keyword>
<name>A0A7J7EQ99_DICBM</name>
<evidence type="ECO:0000256" key="3">
    <source>
        <dbReference type="ARBA" id="ARBA00022475"/>
    </source>
</evidence>
<evidence type="ECO:0000256" key="1">
    <source>
        <dbReference type="ARBA" id="ARBA00004651"/>
    </source>
</evidence>
<keyword evidence="3" id="KW-1003">Cell membrane</keyword>
<proteinExistence type="predicted"/>
<keyword evidence="2" id="KW-0813">Transport</keyword>
<accession>A0A7J7EQ99</accession>
<feature type="transmembrane region" description="Helical" evidence="8">
    <location>
        <begin position="90"/>
        <end position="118"/>
    </location>
</feature>
<reference evidence="9 10" key="1">
    <citation type="journal article" date="2020" name="Mol. Biol. Evol.">
        <title>Interspecific Gene Flow and the Evolution of Specialization in Black and White Rhinoceros.</title>
        <authorList>
            <person name="Moodley Y."/>
            <person name="Westbury M.V."/>
            <person name="Russo I.M."/>
            <person name="Gopalakrishnan S."/>
            <person name="Rakotoarivelo A."/>
            <person name="Olsen R.A."/>
            <person name="Prost S."/>
            <person name="Tunstall T."/>
            <person name="Ryder O.A."/>
            <person name="Dalen L."/>
            <person name="Bruford M.W."/>
        </authorList>
    </citation>
    <scope>NUCLEOTIDE SEQUENCE [LARGE SCALE GENOMIC DNA]</scope>
    <source>
        <strain evidence="9">SBR-YM</strain>
        <tissue evidence="9">Skin</tissue>
    </source>
</reference>
<dbReference type="GO" id="GO:0005886">
    <property type="term" value="C:plasma membrane"/>
    <property type="evidence" value="ECO:0007669"/>
    <property type="project" value="UniProtKB-SubCell"/>
</dbReference>
<comment type="caution">
    <text evidence="9">The sequence shown here is derived from an EMBL/GenBank/DDBJ whole genome shotgun (WGS) entry which is preliminary data.</text>
</comment>
<dbReference type="GO" id="GO:0038023">
    <property type="term" value="F:signaling receptor activity"/>
    <property type="evidence" value="ECO:0007669"/>
    <property type="project" value="InterPro"/>
</dbReference>
<dbReference type="Proteomes" id="UP000551758">
    <property type="component" value="Unassembled WGS sequence"/>
</dbReference>
<keyword evidence="7" id="KW-0675">Receptor</keyword>
<gene>
    <name evidence="9" type="ORF">HPG69_013611</name>
</gene>
<evidence type="ECO:0000256" key="2">
    <source>
        <dbReference type="ARBA" id="ARBA00022448"/>
    </source>
</evidence>
<keyword evidence="5 8" id="KW-1133">Transmembrane helix</keyword>
<dbReference type="PANTHER" id="PTHR21444:SF17">
    <property type="entry name" value="STIMULATED BY RETINOIC ACID GENE 6 PROTEIN-LIKE"/>
    <property type="match status" value="1"/>
</dbReference>
<evidence type="ECO:0000256" key="5">
    <source>
        <dbReference type="ARBA" id="ARBA00022989"/>
    </source>
</evidence>
<dbReference type="Pfam" id="PF14752">
    <property type="entry name" value="RBP_receptor"/>
    <property type="match status" value="1"/>
</dbReference>
<feature type="transmembrane region" description="Helical" evidence="8">
    <location>
        <begin position="39"/>
        <end position="62"/>
    </location>
</feature>
<evidence type="ECO:0000256" key="6">
    <source>
        <dbReference type="ARBA" id="ARBA00023136"/>
    </source>
</evidence>
<evidence type="ECO:0000256" key="8">
    <source>
        <dbReference type="SAM" id="Phobius"/>
    </source>
</evidence>
<evidence type="ECO:0000313" key="10">
    <source>
        <dbReference type="Proteomes" id="UP000551758"/>
    </source>
</evidence>
<evidence type="ECO:0000256" key="7">
    <source>
        <dbReference type="ARBA" id="ARBA00023170"/>
    </source>
</evidence>
<comment type="subcellular location">
    <subcellularLocation>
        <location evidence="1">Cell membrane</location>
        <topology evidence="1">Multi-pass membrane protein</topology>
    </subcellularLocation>
</comment>
<sequence length="170" mass="19505">MLLLVWRAVSISLLFITRHSRRAWEEWTSPPQDGLTLCFSITIAIILGLMILQVWIAASFFLQPKMGTADKQKPLALNNRKAFHNFNYFLFFYNVLLGLGACLSRLLISCILGTWLIARIDRTIVQSGYEGADMGYSAWIGMLYVDHYHTNPVLVSFCHILITGHRERRL</sequence>
<dbReference type="AlphaFoldDB" id="A0A7J7EQ99"/>
<evidence type="ECO:0000256" key="4">
    <source>
        <dbReference type="ARBA" id="ARBA00022692"/>
    </source>
</evidence>
<dbReference type="EMBL" id="JACDTQ010002517">
    <property type="protein sequence ID" value="KAF5917774.1"/>
    <property type="molecule type" value="Genomic_DNA"/>
</dbReference>
<dbReference type="GO" id="GO:0071939">
    <property type="term" value="P:vitamin A import into cell"/>
    <property type="evidence" value="ECO:0007669"/>
    <property type="project" value="TreeGrafter"/>
</dbReference>
<dbReference type="GO" id="GO:0034632">
    <property type="term" value="F:retinol transmembrane transporter activity"/>
    <property type="evidence" value="ECO:0007669"/>
    <property type="project" value="InterPro"/>
</dbReference>
<keyword evidence="4 8" id="KW-0812">Transmembrane</keyword>
<evidence type="ECO:0000313" key="9">
    <source>
        <dbReference type="EMBL" id="KAF5917774.1"/>
    </source>
</evidence>
<protein>
    <submittedName>
        <fullName evidence="9">Uncharacterized protein</fullName>
    </submittedName>
</protein>
<organism evidence="9 10">
    <name type="scientific">Diceros bicornis minor</name>
    <name type="common">South-central black rhinoceros</name>
    <dbReference type="NCBI Taxonomy" id="77932"/>
    <lineage>
        <taxon>Eukaryota</taxon>
        <taxon>Metazoa</taxon>
        <taxon>Chordata</taxon>
        <taxon>Craniata</taxon>
        <taxon>Vertebrata</taxon>
        <taxon>Euteleostomi</taxon>
        <taxon>Mammalia</taxon>
        <taxon>Eutheria</taxon>
        <taxon>Laurasiatheria</taxon>
        <taxon>Perissodactyla</taxon>
        <taxon>Rhinocerotidae</taxon>
        <taxon>Diceros</taxon>
    </lineage>
</organism>
<dbReference type="InterPro" id="IPR026612">
    <property type="entry name" value="STRA6-like"/>
</dbReference>